<name>A0A8J3HD34_9RHOB</name>
<keyword evidence="3" id="KW-1185">Reference proteome</keyword>
<dbReference type="AlphaFoldDB" id="A0A8J3HD34"/>
<accession>A0A8J3HD34</accession>
<comment type="caution">
    <text evidence="2">The sequence shown here is derived from an EMBL/GenBank/DDBJ whole genome shotgun (WGS) entry which is preliminary data.</text>
</comment>
<dbReference type="EMBL" id="BNAP01000057">
    <property type="protein sequence ID" value="GHH05622.1"/>
    <property type="molecule type" value="Genomic_DNA"/>
</dbReference>
<reference evidence="2" key="1">
    <citation type="journal article" date="2014" name="Int. J. Syst. Evol. Microbiol.">
        <title>Complete genome sequence of Corynebacterium casei LMG S-19264T (=DSM 44701T), isolated from a smear-ripened cheese.</title>
        <authorList>
            <consortium name="US DOE Joint Genome Institute (JGI-PGF)"/>
            <person name="Walter F."/>
            <person name="Albersmeier A."/>
            <person name="Kalinowski J."/>
            <person name="Ruckert C."/>
        </authorList>
    </citation>
    <scope>NUCLEOTIDE SEQUENCE</scope>
    <source>
        <strain evidence="2">CGMCC 1.7081</strain>
    </source>
</reference>
<keyword evidence="1" id="KW-0812">Transmembrane</keyword>
<reference evidence="2" key="2">
    <citation type="submission" date="2020-09" db="EMBL/GenBank/DDBJ databases">
        <authorList>
            <person name="Sun Q."/>
            <person name="Zhou Y."/>
        </authorList>
    </citation>
    <scope>NUCLEOTIDE SEQUENCE</scope>
    <source>
        <strain evidence="2">CGMCC 1.7081</strain>
    </source>
</reference>
<dbReference type="Proteomes" id="UP000611500">
    <property type="component" value="Unassembled WGS sequence"/>
</dbReference>
<feature type="transmembrane region" description="Helical" evidence="1">
    <location>
        <begin position="134"/>
        <end position="158"/>
    </location>
</feature>
<protein>
    <submittedName>
        <fullName evidence="2">Uncharacterized protein</fullName>
    </submittedName>
</protein>
<feature type="transmembrane region" description="Helical" evidence="1">
    <location>
        <begin position="7"/>
        <end position="26"/>
    </location>
</feature>
<keyword evidence="1" id="KW-0472">Membrane</keyword>
<sequence>MGMKRYWLCAGMSVAAFFYTGLRVYVREFPESDPGDVMVRGRVIGISTEDAQDVATAYAATRRGCALIAYHRLPESRKEAVRAEAAAYREQSAKAKFFALADWEIIVALALSDHPGRSPELIGLGKSALVQGGLISSASAFLLILPFHMVLAAHGTIVGRDRKSRD</sequence>
<organism evidence="2 3">
    <name type="scientific">Pseudodonghicola xiamenensis</name>
    <dbReference type="NCBI Taxonomy" id="337702"/>
    <lineage>
        <taxon>Bacteria</taxon>
        <taxon>Pseudomonadati</taxon>
        <taxon>Pseudomonadota</taxon>
        <taxon>Alphaproteobacteria</taxon>
        <taxon>Rhodobacterales</taxon>
        <taxon>Paracoccaceae</taxon>
        <taxon>Pseudodonghicola</taxon>
    </lineage>
</organism>
<evidence type="ECO:0000313" key="2">
    <source>
        <dbReference type="EMBL" id="GHH05622.1"/>
    </source>
</evidence>
<keyword evidence="1" id="KW-1133">Transmembrane helix</keyword>
<proteinExistence type="predicted"/>
<gene>
    <name evidence="2" type="ORF">GCM10010961_44550</name>
</gene>
<evidence type="ECO:0000256" key="1">
    <source>
        <dbReference type="SAM" id="Phobius"/>
    </source>
</evidence>
<evidence type="ECO:0000313" key="3">
    <source>
        <dbReference type="Proteomes" id="UP000611500"/>
    </source>
</evidence>